<evidence type="ECO:0000313" key="2">
    <source>
        <dbReference type="EMBL" id="KAJ7006939.1"/>
    </source>
</evidence>
<dbReference type="EMBL" id="JAQIZT010000002">
    <property type="protein sequence ID" value="KAJ7006939.1"/>
    <property type="molecule type" value="Genomic_DNA"/>
</dbReference>
<keyword evidence="1" id="KW-1133">Transmembrane helix</keyword>
<keyword evidence="1" id="KW-0812">Transmembrane</keyword>
<sequence>MEWDVQVLVAEGWESFCSWVGSGISQDQSYVEHFRHLVPKRNAGIVNELVDLQSTCTIAALPVLLLAAINIVIPVMSWLCNGKSISRHQAKGDTGGVREEMA</sequence>
<keyword evidence="3" id="KW-1185">Reference proteome</keyword>
<gene>
    <name evidence="2" type="ORF">NC653_006102</name>
</gene>
<protein>
    <submittedName>
        <fullName evidence="2">Uncharacterized protein</fullName>
    </submittedName>
</protein>
<evidence type="ECO:0000313" key="3">
    <source>
        <dbReference type="Proteomes" id="UP001164929"/>
    </source>
</evidence>
<evidence type="ECO:0000256" key="1">
    <source>
        <dbReference type="SAM" id="Phobius"/>
    </source>
</evidence>
<name>A0AAD6WDW8_9ROSI</name>
<feature type="transmembrane region" description="Helical" evidence="1">
    <location>
        <begin position="58"/>
        <end position="79"/>
    </location>
</feature>
<accession>A0AAD6WDW8</accession>
<reference evidence="2" key="1">
    <citation type="journal article" date="2023" name="Mol. Ecol. Resour.">
        <title>Chromosome-level genome assembly of a triploid poplar Populus alba 'Berolinensis'.</title>
        <authorList>
            <person name="Chen S."/>
            <person name="Yu Y."/>
            <person name="Wang X."/>
            <person name="Wang S."/>
            <person name="Zhang T."/>
            <person name="Zhou Y."/>
            <person name="He R."/>
            <person name="Meng N."/>
            <person name="Wang Y."/>
            <person name="Liu W."/>
            <person name="Liu Z."/>
            <person name="Liu J."/>
            <person name="Guo Q."/>
            <person name="Huang H."/>
            <person name="Sederoff R.R."/>
            <person name="Wang G."/>
            <person name="Qu G."/>
            <person name="Chen S."/>
        </authorList>
    </citation>
    <scope>NUCLEOTIDE SEQUENCE</scope>
    <source>
        <strain evidence="2">SC-2020</strain>
    </source>
</reference>
<comment type="caution">
    <text evidence="2">The sequence shown here is derived from an EMBL/GenBank/DDBJ whole genome shotgun (WGS) entry which is preliminary data.</text>
</comment>
<dbReference type="Proteomes" id="UP001164929">
    <property type="component" value="Chromosome 2"/>
</dbReference>
<dbReference type="AlphaFoldDB" id="A0AAD6WDW8"/>
<proteinExistence type="predicted"/>
<organism evidence="2 3">
    <name type="scientific">Populus alba x Populus x berolinensis</name>
    <dbReference type="NCBI Taxonomy" id="444605"/>
    <lineage>
        <taxon>Eukaryota</taxon>
        <taxon>Viridiplantae</taxon>
        <taxon>Streptophyta</taxon>
        <taxon>Embryophyta</taxon>
        <taxon>Tracheophyta</taxon>
        <taxon>Spermatophyta</taxon>
        <taxon>Magnoliopsida</taxon>
        <taxon>eudicotyledons</taxon>
        <taxon>Gunneridae</taxon>
        <taxon>Pentapetalae</taxon>
        <taxon>rosids</taxon>
        <taxon>fabids</taxon>
        <taxon>Malpighiales</taxon>
        <taxon>Salicaceae</taxon>
        <taxon>Saliceae</taxon>
        <taxon>Populus</taxon>
    </lineage>
</organism>
<keyword evidence="1" id="KW-0472">Membrane</keyword>